<feature type="signal peptide" evidence="5">
    <location>
        <begin position="1"/>
        <end position="20"/>
    </location>
</feature>
<gene>
    <name evidence="7" type="ORF">EXIGLDRAFT_738500</name>
</gene>
<accession>A0A166BIZ5</accession>
<evidence type="ECO:0000256" key="4">
    <source>
        <dbReference type="ARBA" id="ARBA00022833"/>
    </source>
</evidence>
<dbReference type="AlphaFoldDB" id="A0A166BIZ5"/>
<feature type="chain" id="PRO_5007871221" evidence="5">
    <location>
        <begin position="21"/>
        <end position="536"/>
    </location>
</feature>
<dbReference type="InterPro" id="IPR006680">
    <property type="entry name" value="Amidohydro-rel"/>
</dbReference>
<feature type="domain" description="Amidohydrolase-related" evidence="6">
    <location>
        <begin position="116"/>
        <end position="470"/>
    </location>
</feature>
<dbReference type="SUPFAM" id="SSF51556">
    <property type="entry name" value="Metallo-dependent hydrolases"/>
    <property type="match status" value="1"/>
</dbReference>
<dbReference type="OrthoDB" id="194468at2759"/>
<dbReference type="InterPro" id="IPR011059">
    <property type="entry name" value="Metal-dep_hydrolase_composite"/>
</dbReference>
<dbReference type="GO" id="GO:0019239">
    <property type="term" value="F:deaminase activity"/>
    <property type="evidence" value="ECO:0007669"/>
    <property type="project" value="TreeGrafter"/>
</dbReference>
<keyword evidence="4" id="KW-0862">Zinc</keyword>
<evidence type="ECO:0000313" key="8">
    <source>
        <dbReference type="Proteomes" id="UP000077266"/>
    </source>
</evidence>
<dbReference type="STRING" id="1314781.A0A166BIZ5"/>
<keyword evidence="5" id="KW-0732">Signal</keyword>
<evidence type="ECO:0000313" key="7">
    <source>
        <dbReference type="EMBL" id="KZW01510.1"/>
    </source>
</evidence>
<dbReference type="Pfam" id="PF01979">
    <property type="entry name" value="Amidohydro_1"/>
    <property type="match status" value="1"/>
</dbReference>
<evidence type="ECO:0000256" key="2">
    <source>
        <dbReference type="ARBA" id="ARBA00022723"/>
    </source>
</evidence>
<dbReference type="InParanoid" id="A0A166BIZ5"/>
<evidence type="ECO:0000259" key="6">
    <source>
        <dbReference type="Pfam" id="PF01979"/>
    </source>
</evidence>
<keyword evidence="2" id="KW-0479">Metal-binding</keyword>
<dbReference type="Gene3D" id="2.30.40.10">
    <property type="entry name" value="Urease, subunit C, domain 1"/>
    <property type="match status" value="1"/>
</dbReference>
<reference evidence="7 8" key="1">
    <citation type="journal article" date="2016" name="Mol. Biol. Evol.">
        <title>Comparative Genomics of Early-Diverging Mushroom-Forming Fungi Provides Insights into the Origins of Lignocellulose Decay Capabilities.</title>
        <authorList>
            <person name="Nagy L.G."/>
            <person name="Riley R."/>
            <person name="Tritt A."/>
            <person name="Adam C."/>
            <person name="Daum C."/>
            <person name="Floudas D."/>
            <person name="Sun H."/>
            <person name="Yadav J.S."/>
            <person name="Pangilinan J."/>
            <person name="Larsson K.H."/>
            <person name="Matsuura K."/>
            <person name="Barry K."/>
            <person name="Labutti K."/>
            <person name="Kuo R."/>
            <person name="Ohm R.A."/>
            <person name="Bhattacharya S.S."/>
            <person name="Shirouzu T."/>
            <person name="Yoshinaga Y."/>
            <person name="Martin F.M."/>
            <person name="Grigoriev I.V."/>
            <person name="Hibbett D.S."/>
        </authorList>
    </citation>
    <scope>NUCLEOTIDE SEQUENCE [LARGE SCALE GENOMIC DNA]</scope>
    <source>
        <strain evidence="7 8">HHB12029</strain>
    </source>
</reference>
<dbReference type="InterPro" id="IPR051607">
    <property type="entry name" value="Metallo-dep_hydrolases"/>
</dbReference>
<dbReference type="PANTHER" id="PTHR11271">
    <property type="entry name" value="GUANINE DEAMINASE"/>
    <property type="match status" value="1"/>
</dbReference>
<dbReference type="GO" id="GO:0046872">
    <property type="term" value="F:metal ion binding"/>
    <property type="evidence" value="ECO:0007669"/>
    <property type="project" value="UniProtKB-KW"/>
</dbReference>
<evidence type="ECO:0000256" key="1">
    <source>
        <dbReference type="ARBA" id="ARBA00001947"/>
    </source>
</evidence>
<name>A0A166BIZ5_EXIGL</name>
<proteinExistence type="predicted"/>
<keyword evidence="3 7" id="KW-0378">Hydrolase</keyword>
<sequence length="536" mass="58451">MHHSLFATLSAALLVTHAHASLSMQGEKLIAYGEEVVQTVLNATTSDGGSSLAGAPTSILLKGGTVIAFNTESESLEILRDTSVLVVEDRIAGLYGPSDSISLPDGTEVVECFGQIVSPGFVDTHRHGWQTAFKTLGSNSSLPDYFIRYGAFTATQFEFTPEDVYIGTLAGNYEAINAGVTSILDHAHHTWSHETATAGLDASIDSGLRIFWAYDIHTISNGFTIPDQLVSLKKIWDDGKWKGTATTVGMGFDEPSLHPKETVESVFNLAKEIEASVFTVHYLGGPWGVDGLPQLLHSYGFLNGSVPIVFSHASWMSTTDIVLLRETNQFISITPESEMHYGHDHPYSHLIQDQAALGVDTHFTFSTDIVGQARLWLQKTRLTEYSKVLKKFEVAVNSPMSVNQAFLLATRNGGRALRRDDIGVIRVGAKADLVVFDGESPSMLGWKDPVAAVILHSHPSDVLHVLVDGQFRKRDGKFVIGDWAAIKKRFMKSCERIQEVWGKMEFPERFEGQVRGAGVGVKGPTVDVVRGAGTGY</sequence>
<protein>
    <submittedName>
        <fullName evidence="7">Amidohydrolase</fullName>
    </submittedName>
</protein>
<dbReference type="Proteomes" id="UP000077266">
    <property type="component" value="Unassembled WGS sequence"/>
</dbReference>
<keyword evidence="8" id="KW-1185">Reference proteome</keyword>
<dbReference type="EMBL" id="KV425893">
    <property type="protein sequence ID" value="KZW01510.1"/>
    <property type="molecule type" value="Genomic_DNA"/>
</dbReference>
<dbReference type="SUPFAM" id="SSF51338">
    <property type="entry name" value="Composite domain of metallo-dependent hydrolases"/>
    <property type="match status" value="2"/>
</dbReference>
<organism evidence="7 8">
    <name type="scientific">Exidia glandulosa HHB12029</name>
    <dbReference type="NCBI Taxonomy" id="1314781"/>
    <lineage>
        <taxon>Eukaryota</taxon>
        <taxon>Fungi</taxon>
        <taxon>Dikarya</taxon>
        <taxon>Basidiomycota</taxon>
        <taxon>Agaricomycotina</taxon>
        <taxon>Agaricomycetes</taxon>
        <taxon>Auriculariales</taxon>
        <taxon>Exidiaceae</taxon>
        <taxon>Exidia</taxon>
    </lineage>
</organism>
<dbReference type="InterPro" id="IPR032466">
    <property type="entry name" value="Metal_Hydrolase"/>
</dbReference>
<dbReference type="Gene3D" id="3.20.20.140">
    <property type="entry name" value="Metal-dependent hydrolases"/>
    <property type="match status" value="1"/>
</dbReference>
<dbReference type="PANTHER" id="PTHR11271:SF37">
    <property type="entry name" value="FAMILY PROTEIN, PUTATIVE (AFU_ORTHOLOGUE AFUA_4G00460)-RELATED"/>
    <property type="match status" value="1"/>
</dbReference>
<dbReference type="GO" id="GO:0005829">
    <property type="term" value="C:cytosol"/>
    <property type="evidence" value="ECO:0007669"/>
    <property type="project" value="TreeGrafter"/>
</dbReference>
<evidence type="ECO:0000256" key="3">
    <source>
        <dbReference type="ARBA" id="ARBA00022801"/>
    </source>
</evidence>
<evidence type="ECO:0000256" key="5">
    <source>
        <dbReference type="SAM" id="SignalP"/>
    </source>
</evidence>
<comment type="cofactor">
    <cofactor evidence="1">
        <name>Zn(2+)</name>
        <dbReference type="ChEBI" id="CHEBI:29105"/>
    </cofactor>
</comment>